<proteinExistence type="predicted"/>
<evidence type="ECO:0000313" key="2">
    <source>
        <dbReference type="Proteomes" id="UP001353858"/>
    </source>
</evidence>
<sequence length="108" mass="12819">MENRSVCLFKRKTLDEINLDIEADILSQNNDSCLAITLTDQDIDRTLVKWTENQKRLVCKHFSDHIKNKKPPKKEECEQLIRQHQKLFGNKNWVKIKVYVQNIYTGKC</sequence>
<dbReference type="AlphaFoldDB" id="A0AAN7SAY6"/>
<name>A0AAN7SAY6_9COLE</name>
<evidence type="ECO:0000313" key="1">
    <source>
        <dbReference type="EMBL" id="KAK4871469.1"/>
    </source>
</evidence>
<gene>
    <name evidence="1" type="ORF">RN001_015593</name>
</gene>
<dbReference type="Proteomes" id="UP001353858">
    <property type="component" value="Unassembled WGS sequence"/>
</dbReference>
<organism evidence="1 2">
    <name type="scientific">Aquatica leii</name>
    <dbReference type="NCBI Taxonomy" id="1421715"/>
    <lineage>
        <taxon>Eukaryota</taxon>
        <taxon>Metazoa</taxon>
        <taxon>Ecdysozoa</taxon>
        <taxon>Arthropoda</taxon>
        <taxon>Hexapoda</taxon>
        <taxon>Insecta</taxon>
        <taxon>Pterygota</taxon>
        <taxon>Neoptera</taxon>
        <taxon>Endopterygota</taxon>
        <taxon>Coleoptera</taxon>
        <taxon>Polyphaga</taxon>
        <taxon>Elateriformia</taxon>
        <taxon>Elateroidea</taxon>
        <taxon>Lampyridae</taxon>
        <taxon>Luciolinae</taxon>
        <taxon>Aquatica</taxon>
    </lineage>
</organism>
<accession>A0AAN7SAY6</accession>
<dbReference type="EMBL" id="JARPUR010000008">
    <property type="protein sequence ID" value="KAK4871469.1"/>
    <property type="molecule type" value="Genomic_DNA"/>
</dbReference>
<keyword evidence="2" id="KW-1185">Reference proteome</keyword>
<protein>
    <submittedName>
        <fullName evidence="1">Uncharacterized protein</fullName>
    </submittedName>
</protein>
<comment type="caution">
    <text evidence="1">The sequence shown here is derived from an EMBL/GenBank/DDBJ whole genome shotgun (WGS) entry which is preliminary data.</text>
</comment>
<reference evidence="2" key="1">
    <citation type="submission" date="2023-01" db="EMBL/GenBank/DDBJ databases">
        <title>Key to firefly adult light organ development and bioluminescence: homeobox transcription factors regulate luciferase expression and transportation to peroxisome.</title>
        <authorList>
            <person name="Fu X."/>
        </authorList>
    </citation>
    <scope>NUCLEOTIDE SEQUENCE [LARGE SCALE GENOMIC DNA]</scope>
</reference>